<dbReference type="PANTHER" id="PTHR47707">
    <property type="entry name" value="8-OXO-DGTP DIPHOSPHATASE"/>
    <property type="match status" value="1"/>
</dbReference>
<comment type="cofactor">
    <cofactor evidence="1">
        <name>Mg(2+)</name>
        <dbReference type="ChEBI" id="CHEBI:18420"/>
    </cofactor>
</comment>
<keyword evidence="4" id="KW-0460">Magnesium</keyword>
<dbReference type="PROSITE" id="PS00893">
    <property type="entry name" value="NUDIX_BOX"/>
    <property type="match status" value="1"/>
</dbReference>
<evidence type="ECO:0000256" key="4">
    <source>
        <dbReference type="ARBA" id="ARBA00022842"/>
    </source>
</evidence>
<comment type="caution">
    <text evidence="7">The sequence shown here is derived from an EMBL/GenBank/DDBJ whole genome shotgun (WGS) entry which is preliminary data.</text>
</comment>
<dbReference type="EMBL" id="JAPFQL010000080">
    <property type="protein sequence ID" value="MDC5698697.1"/>
    <property type="molecule type" value="Genomic_DNA"/>
</dbReference>
<organism evidence="7 8">
    <name type="scientific">Intrasporangium calvum</name>
    <dbReference type="NCBI Taxonomy" id="53358"/>
    <lineage>
        <taxon>Bacteria</taxon>
        <taxon>Bacillati</taxon>
        <taxon>Actinomycetota</taxon>
        <taxon>Actinomycetes</taxon>
        <taxon>Micrococcales</taxon>
        <taxon>Intrasporangiaceae</taxon>
        <taxon>Intrasporangium</taxon>
    </lineage>
</organism>
<feature type="domain" description="Nudix hydrolase" evidence="6">
    <location>
        <begin position="7"/>
        <end position="136"/>
    </location>
</feature>
<evidence type="ECO:0000313" key="7">
    <source>
        <dbReference type="EMBL" id="MDC5698697.1"/>
    </source>
</evidence>
<accession>A0ABT5GKE2</accession>
<gene>
    <name evidence="7" type="ORF">OO014_15685</name>
</gene>
<sequence>MVERSPARHRVVSGVLTAAGRVLLCHRRADRAWYPDVWDFPGGHVEDGETLPEALARELREELGIVADGTGVALARWVAEDASEDITFLRVDGWSGEVTNRAPEEHDALGWFTLAEALRLSLPDPRYRTLLQDLLDSSDGAAAGRPVSP</sequence>
<dbReference type="PROSITE" id="PS51462">
    <property type="entry name" value="NUDIX"/>
    <property type="match status" value="1"/>
</dbReference>
<dbReference type="PRINTS" id="PR00502">
    <property type="entry name" value="NUDIXFAMILY"/>
</dbReference>
<keyword evidence="8" id="KW-1185">Reference proteome</keyword>
<protein>
    <submittedName>
        <fullName evidence="7">NUDIX domain-containing protein</fullName>
    </submittedName>
</protein>
<comment type="similarity">
    <text evidence="2 5">Belongs to the Nudix hydrolase family.</text>
</comment>
<dbReference type="Gene3D" id="3.90.79.10">
    <property type="entry name" value="Nucleoside Triphosphate Pyrophosphohydrolase"/>
    <property type="match status" value="1"/>
</dbReference>
<dbReference type="InterPro" id="IPR015797">
    <property type="entry name" value="NUDIX_hydrolase-like_dom_sf"/>
</dbReference>
<evidence type="ECO:0000259" key="6">
    <source>
        <dbReference type="PROSITE" id="PS51462"/>
    </source>
</evidence>
<dbReference type="InterPro" id="IPR047127">
    <property type="entry name" value="MutT-like"/>
</dbReference>
<dbReference type="PANTHER" id="PTHR47707:SF2">
    <property type="entry name" value="CTP PYROPHOSPHOHYDROLASE"/>
    <property type="match status" value="1"/>
</dbReference>
<evidence type="ECO:0000256" key="3">
    <source>
        <dbReference type="ARBA" id="ARBA00022801"/>
    </source>
</evidence>
<dbReference type="InterPro" id="IPR020476">
    <property type="entry name" value="Nudix_hydrolase"/>
</dbReference>
<proteinExistence type="inferred from homology"/>
<dbReference type="InterPro" id="IPR000086">
    <property type="entry name" value="NUDIX_hydrolase_dom"/>
</dbReference>
<evidence type="ECO:0000256" key="1">
    <source>
        <dbReference type="ARBA" id="ARBA00001946"/>
    </source>
</evidence>
<dbReference type="SUPFAM" id="SSF55811">
    <property type="entry name" value="Nudix"/>
    <property type="match status" value="1"/>
</dbReference>
<dbReference type="RefSeq" id="WP_272463263.1">
    <property type="nucleotide sequence ID" value="NZ_JAPFQL010000080.1"/>
</dbReference>
<name>A0ABT5GKE2_9MICO</name>
<dbReference type="Pfam" id="PF00293">
    <property type="entry name" value="NUDIX"/>
    <property type="match status" value="1"/>
</dbReference>
<reference evidence="7 8" key="1">
    <citation type="submission" date="2022-11" db="EMBL/GenBank/DDBJ databases">
        <title>Anaerobic phenanthrene biodegradation by a DNRA strain PheN6.</title>
        <authorList>
            <person name="Zhang Z."/>
        </authorList>
    </citation>
    <scope>NUCLEOTIDE SEQUENCE [LARGE SCALE GENOMIC DNA]</scope>
    <source>
        <strain evidence="7 8">PheN6</strain>
    </source>
</reference>
<keyword evidence="3 5" id="KW-0378">Hydrolase</keyword>
<evidence type="ECO:0000256" key="5">
    <source>
        <dbReference type="RuleBase" id="RU003476"/>
    </source>
</evidence>
<dbReference type="InterPro" id="IPR020084">
    <property type="entry name" value="NUDIX_hydrolase_CS"/>
</dbReference>
<evidence type="ECO:0000256" key="2">
    <source>
        <dbReference type="ARBA" id="ARBA00005582"/>
    </source>
</evidence>
<evidence type="ECO:0000313" key="8">
    <source>
        <dbReference type="Proteomes" id="UP001150259"/>
    </source>
</evidence>
<dbReference type="Proteomes" id="UP001150259">
    <property type="component" value="Unassembled WGS sequence"/>
</dbReference>